<dbReference type="InterPro" id="IPR015424">
    <property type="entry name" value="PyrdxlP-dep_Trfase"/>
</dbReference>
<comment type="caution">
    <text evidence="12">The sequence shown here is derived from an EMBL/GenBank/DDBJ whole genome shotgun (WGS) entry which is preliminary data.</text>
</comment>
<accession>A0A5M9RC78</accession>
<dbReference type="GO" id="GO:0005829">
    <property type="term" value="C:cytosol"/>
    <property type="evidence" value="ECO:0007669"/>
    <property type="project" value="TreeGrafter"/>
</dbReference>
<evidence type="ECO:0000256" key="5">
    <source>
        <dbReference type="ARBA" id="ARBA00022898"/>
    </source>
</evidence>
<dbReference type="EC" id="1.4.4.2" evidence="8"/>
<dbReference type="GO" id="GO:0004375">
    <property type="term" value="F:glycine dehydrogenase (decarboxylating) activity"/>
    <property type="evidence" value="ECO:0007669"/>
    <property type="project" value="UniProtKB-EC"/>
</dbReference>
<dbReference type="CDD" id="cd00613">
    <property type="entry name" value="GDC-P"/>
    <property type="match status" value="2"/>
</dbReference>
<evidence type="ECO:0000259" key="11">
    <source>
        <dbReference type="Pfam" id="PF21478"/>
    </source>
</evidence>
<comment type="cofactor">
    <cofactor evidence="1 8 9">
        <name>pyridoxal 5'-phosphate</name>
        <dbReference type="ChEBI" id="CHEBI:597326"/>
    </cofactor>
</comment>
<dbReference type="InterPro" id="IPR015422">
    <property type="entry name" value="PyrdxlP-dep_Trfase_small"/>
</dbReference>
<comment type="catalytic activity">
    <reaction evidence="7 8">
        <text>N(6)-[(R)-lipoyl]-L-lysyl-[glycine-cleavage complex H protein] + glycine + H(+) = N(6)-[(R)-S(8)-aminomethyldihydrolipoyl]-L-lysyl-[glycine-cleavage complex H protein] + CO2</text>
        <dbReference type="Rhea" id="RHEA:24304"/>
        <dbReference type="Rhea" id="RHEA-COMP:10494"/>
        <dbReference type="Rhea" id="RHEA-COMP:10495"/>
        <dbReference type="ChEBI" id="CHEBI:15378"/>
        <dbReference type="ChEBI" id="CHEBI:16526"/>
        <dbReference type="ChEBI" id="CHEBI:57305"/>
        <dbReference type="ChEBI" id="CHEBI:83099"/>
        <dbReference type="ChEBI" id="CHEBI:83143"/>
        <dbReference type="EC" id="1.4.4.2"/>
    </reaction>
</comment>
<dbReference type="FunFam" id="3.40.640.10:FF:000007">
    <property type="entry name" value="glycine dehydrogenase (Decarboxylating), mitochondrial"/>
    <property type="match status" value="1"/>
</dbReference>
<dbReference type="InterPro" id="IPR003437">
    <property type="entry name" value="GcvP"/>
</dbReference>
<dbReference type="FunFam" id="3.40.640.10:FF:000005">
    <property type="entry name" value="Glycine dehydrogenase (decarboxylating), mitochondrial"/>
    <property type="match status" value="1"/>
</dbReference>
<comment type="function">
    <text evidence="2 8">The glycine cleavage system catalyzes the degradation of glycine. The P protein binds the alpha-amino group of glycine through its pyridoxal phosphate cofactor; CO(2) is released and the remaining methylamine moiety is then transferred to the lipoamide cofactor of the H protein.</text>
</comment>
<dbReference type="EMBL" id="VXKB01000001">
    <property type="protein sequence ID" value="KAA8717862.1"/>
    <property type="molecule type" value="Genomic_DNA"/>
</dbReference>
<keyword evidence="5 8" id="KW-0663">Pyridoxal phosphate</keyword>
<dbReference type="Pfam" id="PF02347">
    <property type="entry name" value="GDC-P"/>
    <property type="match status" value="2"/>
</dbReference>
<feature type="domain" description="Glycine cleavage system P-protein N-terminal" evidence="10">
    <location>
        <begin position="479"/>
        <end position="742"/>
    </location>
</feature>
<dbReference type="Gene3D" id="3.40.640.10">
    <property type="entry name" value="Type I PLP-dependent aspartate aminotransferase-like (Major domain)"/>
    <property type="match status" value="2"/>
</dbReference>
<evidence type="ECO:0000256" key="1">
    <source>
        <dbReference type="ARBA" id="ARBA00001933"/>
    </source>
</evidence>
<dbReference type="Pfam" id="PF21478">
    <property type="entry name" value="GcvP2_C"/>
    <property type="match status" value="1"/>
</dbReference>
<evidence type="ECO:0000256" key="6">
    <source>
        <dbReference type="ARBA" id="ARBA00023002"/>
    </source>
</evidence>
<reference evidence="12 13" key="1">
    <citation type="submission" date="2019-09" db="EMBL/GenBank/DDBJ databases">
        <title>Draft genome sequence of various Type strains from the CCUG.</title>
        <authorList>
            <person name="Pineiro-Iglesias B."/>
            <person name="Tunovic T."/>
            <person name="Unosson C."/>
            <person name="Inganas E."/>
            <person name="Ohlen M."/>
            <person name="Cardew S."/>
            <person name="Jensie-Markopoulos S."/>
            <person name="Salva-Serra F."/>
            <person name="Jaen-Luchoro D."/>
            <person name="Karlsson R."/>
            <person name="Svensson-Stadler L."/>
            <person name="Chun J."/>
            <person name="Moore E."/>
        </authorList>
    </citation>
    <scope>NUCLEOTIDE SEQUENCE [LARGE SCALE GENOMIC DNA]</scope>
    <source>
        <strain evidence="12 13">CCUG 53682T</strain>
    </source>
</reference>
<dbReference type="GO" id="GO:0016594">
    <property type="term" value="F:glycine binding"/>
    <property type="evidence" value="ECO:0007669"/>
    <property type="project" value="TreeGrafter"/>
</dbReference>
<dbReference type="InterPro" id="IPR015421">
    <property type="entry name" value="PyrdxlP-dep_Trfase_major"/>
</dbReference>
<comment type="similarity">
    <text evidence="3 8">Belongs to the GcvP family.</text>
</comment>
<dbReference type="InterPro" id="IPR020581">
    <property type="entry name" value="GDC_P"/>
</dbReference>
<evidence type="ECO:0000256" key="2">
    <source>
        <dbReference type="ARBA" id="ARBA00003788"/>
    </source>
</evidence>
<evidence type="ECO:0000259" key="10">
    <source>
        <dbReference type="Pfam" id="PF02347"/>
    </source>
</evidence>
<dbReference type="Proteomes" id="UP000322181">
    <property type="component" value="Unassembled WGS sequence"/>
</dbReference>
<evidence type="ECO:0000256" key="8">
    <source>
        <dbReference type="HAMAP-Rule" id="MF_00711"/>
    </source>
</evidence>
<evidence type="ECO:0000256" key="7">
    <source>
        <dbReference type="ARBA" id="ARBA00049026"/>
    </source>
</evidence>
<name>A0A5M9RC78_9GAMM</name>
<evidence type="ECO:0000313" key="13">
    <source>
        <dbReference type="Proteomes" id="UP000322181"/>
    </source>
</evidence>
<feature type="domain" description="Glycine dehydrogenase C-terminal" evidence="11">
    <location>
        <begin position="780"/>
        <end position="901"/>
    </location>
</feature>
<dbReference type="GO" id="GO:0005960">
    <property type="term" value="C:glycine cleavage complex"/>
    <property type="evidence" value="ECO:0007669"/>
    <property type="project" value="TreeGrafter"/>
</dbReference>
<dbReference type="HAMAP" id="MF_00711">
    <property type="entry name" value="GcvP"/>
    <property type="match status" value="1"/>
</dbReference>
<dbReference type="NCBIfam" id="TIGR00461">
    <property type="entry name" value="gcvP"/>
    <property type="match status" value="1"/>
</dbReference>
<proteinExistence type="inferred from homology"/>
<feature type="modified residue" description="N6-(pyridoxal phosphate)lysine" evidence="8 9">
    <location>
        <position position="708"/>
    </location>
</feature>
<dbReference type="AlphaFoldDB" id="A0A5M9RC78"/>
<comment type="subunit">
    <text evidence="4 8">The glycine cleavage system is composed of four proteins: P, T, L and H.</text>
</comment>
<dbReference type="NCBIfam" id="NF003346">
    <property type="entry name" value="PRK04366.1"/>
    <property type="match status" value="1"/>
</dbReference>
<feature type="domain" description="Glycine cleavage system P-protein N-terminal" evidence="10">
    <location>
        <begin position="16"/>
        <end position="440"/>
    </location>
</feature>
<protein>
    <recommendedName>
        <fullName evidence="8">Glycine dehydrogenase (decarboxylating)</fullName>
        <ecNumber evidence="8">1.4.4.2</ecNumber>
    </recommendedName>
    <alternativeName>
        <fullName evidence="8">Glycine cleavage system P-protein</fullName>
    </alternativeName>
    <alternativeName>
        <fullName evidence="8">Glycine decarboxylase</fullName>
    </alternativeName>
    <alternativeName>
        <fullName evidence="8">Glycine dehydrogenase (aminomethyl-transferring)</fullName>
    </alternativeName>
</protein>
<dbReference type="GO" id="GO:0019464">
    <property type="term" value="P:glycine decarboxylation via glycine cleavage system"/>
    <property type="evidence" value="ECO:0007669"/>
    <property type="project" value="UniProtKB-UniRule"/>
</dbReference>
<dbReference type="PANTHER" id="PTHR11773:SF13">
    <property type="entry name" value="GLYCINE DEHYDROGENASE (DECARBOXYLATING)"/>
    <property type="match status" value="1"/>
</dbReference>
<evidence type="ECO:0000256" key="3">
    <source>
        <dbReference type="ARBA" id="ARBA00010756"/>
    </source>
</evidence>
<evidence type="ECO:0000256" key="4">
    <source>
        <dbReference type="ARBA" id="ARBA00011690"/>
    </source>
</evidence>
<dbReference type="RefSeq" id="WP_067360618.1">
    <property type="nucleotide sequence ID" value="NZ_BAAAFS010000001.1"/>
</dbReference>
<dbReference type="SUPFAM" id="SSF53383">
    <property type="entry name" value="PLP-dependent transferases"/>
    <property type="match status" value="2"/>
</dbReference>
<evidence type="ECO:0000313" key="12">
    <source>
        <dbReference type="EMBL" id="KAA8717862.1"/>
    </source>
</evidence>
<gene>
    <name evidence="8 12" type="primary">gcvP</name>
    <name evidence="12" type="ORF">F4V73_08575</name>
</gene>
<dbReference type="PANTHER" id="PTHR11773">
    <property type="entry name" value="GLYCINE DEHYDROGENASE, DECARBOXYLATING"/>
    <property type="match status" value="1"/>
</dbReference>
<dbReference type="FunFam" id="3.90.1150.10:FF:000007">
    <property type="entry name" value="Glycine dehydrogenase (decarboxylating), mitochondrial"/>
    <property type="match status" value="1"/>
</dbReference>
<evidence type="ECO:0000256" key="9">
    <source>
        <dbReference type="PIRSR" id="PIRSR603437-50"/>
    </source>
</evidence>
<dbReference type="OrthoDB" id="9801272at2"/>
<keyword evidence="6 8" id="KW-0560">Oxidoreductase</keyword>
<dbReference type="Gene3D" id="3.90.1150.10">
    <property type="entry name" value="Aspartate Aminotransferase, domain 1"/>
    <property type="match status" value="2"/>
</dbReference>
<dbReference type="GO" id="GO:0030170">
    <property type="term" value="F:pyridoxal phosphate binding"/>
    <property type="evidence" value="ECO:0007669"/>
    <property type="project" value="TreeGrafter"/>
</dbReference>
<dbReference type="InterPro" id="IPR049316">
    <property type="entry name" value="GDC-P_C"/>
</dbReference>
<organism evidence="12 13">
    <name type="scientific">Morganella psychrotolerans</name>
    <dbReference type="NCBI Taxonomy" id="368603"/>
    <lineage>
        <taxon>Bacteria</taxon>
        <taxon>Pseudomonadati</taxon>
        <taxon>Pseudomonadota</taxon>
        <taxon>Gammaproteobacteria</taxon>
        <taxon>Enterobacterales</taxon>
        <taxon>Morganellaceae</taxon>
        <taxon>Morganella</taxon>
    </lineage>
</organism>
<dbReference type="InterPro" id="IPR049315">
    <property type="entry name" value="GDC-P_N"/>
</dbReference>
<sequence length="958" mass="104911">MTQTLTQLENQGEFIRRHIGASPEQQQNMLTTVGAVSLDDLMHKIVPRDIQLEIPPAVGDGATEQDALTELKTIAGLNQQFTSYIGQGYSPTILPAVIQRNLLENPGWYTAYTPYQPEISQGRLEALLNFQQVTIDLAGLELASASLLDEATAAAEAMAMAKRISKKKNANRFFIADDVHPQTLDVIRTRATYFGFELTIDSAEKALDYDDIFGVLLQQTGTTGQIHDYRELLAQLHQRQVITSVAADIMALVLLEAPGKQGADIVFGSAQRFGVPMGYGGPHAAFFACRDEYKRAMPGRLIGVSIDAAGNRALRLALQTREQHIRREKANSNICTSQVLLANIAGMYAVYHGPEGLKQIATRIHRLTDILAKAVTDAGLHLRNTTWFDTLTIEVKDKPAVLARAKAARINLRTDLHNAVGVTLSETTQRECLENLYAVLTGHEPVLDIDALDAQVAGVSGSIPAAMCREGKILVHPNFHRYHSETDMMRYLHSLARKDLALDQAMIPLGSCTMKLNAAAEMIPITWPEFGNMHPFCPPEQAQGYYVMIEQLSRWLVLLTGYDAMCMQPNSGAQGEYAGLVTIRRYQESKGEGHRTICLIPSSAHGTNPASANMAGMDVIVVGCDEDGNIDLADLRAKAEQYSEKLSCVMITYPSTHGVYEEGVREVCEIIHEFGGQVYLDGANMNAQVGITTPGFIGADVSHLNLHKTFSIPHGGGGPGMGPIGVKKHLAPFVPGHTIVASELLTSQGAVSAAPFGSASILPISWMYIRMMGAQGLRQASQVAILNANYIAARLKSAYDVLYAGRNGYVAHECILDIRPLKAKFGITEMDIAKRLIDYGFHAPTMSFPVAGTLMVEPTESESQAELDRFIDAMLGIRSEMERVGSGEWTADDNPLVNAPHVQTELAEVWAHPYSRETAVFPTQATRENKYWPTVKRLDDTYGDRHLQCSCAPMSDYE</sequence>